<proteinExistence type="predicted"/>
<dbReference type="AlphaFoldDB" id="A0AAD9S5G6"/>
<keyword evidence="3" id="KW-1185">Reference proteome</keyword>
<dbReference type="Proteomes" id="UP001265746">
    <property type="component" value="Unassembled WGS sequence"/>
</dbReference>
<feature type="compositionally biased region" description="Basic and acidic residues" evidence="1">
    <location>
        <begin position="110"/>
        <end position="129"/>
    </location>
</feature>
<sequence>MRGRGYFLTRESLTNDLIYNTPQDHTIRIPTIRYLTRFAMCTQINSLFKCGHRAFNKFDNCPEFGKSCLGAGGKHKDVAVDRVCQDCKVRESQNNTPAAGTPESNGEGASGEKKDPWWDGDPWRKYRKG</sequence>
<accession>A0AAD9S5G6</accession>
<evidence type="ECO:0000313" key="2">
    <source>
        <dbReference type="EMBL" id="KAK2599251.1"/>
    </source>
</evidence>
<organism evidence="2 3">
    <name type="scientific">Phomopsis amygdali</name>
    <name type="common">Fusicoccum amygdali</name>
    <dbReference type="NCBI Taxonomy" id="1214568"/>
    <lineage>
        <taxon>Eukaryota</taxon>
        <taxon>Fungi</taxon>
        <taxon>Dikarya</taxon>
        <taxon>Ascomycota</taxon>
        <taxon>Pezizomycotina</taxon>
        <taxon>Sordariomycetes</taxon>
        <taxon>Sordariomycetidae</taxon>
        <taxon>Diaporthales</taxon>
        <taxon>Diaporthaceae</taxon>
        <taxon>Diaporthe</taxon>
    </lineage>
</organism>
<dbReference type="EMBL" id="JAUJFL010000007">
    <property type="protein sequence ID" value="KAK2599251.1"/>
    <property type="molecule type" value="Genomic_DNA"/>
</dbReference>
<name>A0AAD9S5G6_PHOAM</name>
<comment type="caution">
    <text evidence="2">The sequence shown here is derived from an EMBL/GenBank/DDBJ whole genome shotgun (WGS) entry which is preliminary data.</text>
</comment>
<evidence type="ECO:0000313" key="3">
    <source>
        <dbReference type="Proteomes" id="UP001265746"/>
    </source>
</evidence>
<reference evidence="2" key="1">
    <citation type="submission" date="2023-06" db="EMBL/GenBank/DDBJ databases">
        <authorList>
            <person name="Noh H."/>
        </authorList>
    </citation>
    <scope>NUCLEOTIDE SEQUENCE</scope>
    <source>
        <strain evidence="2">DUCC20226</strain>
    </source>
</reference>
<feature type="compositionally biased region" description="Polar residues" evidence="1">
    <location>
        <begin position="92"/>
        <end position="104"/>
    </location>
</feature>
<evidence type="ECO:0000256" key="1">
    <source>
        <dbReference type="SAM" id="MobiDB-lite"/>
    </source>
</evidence>
<feature type="region of interest" description="Disordered" evidence="1">
    <location>
        <begin position="91"/>
        <end position="129"/>
    </location>
</feature>
<protein>
    <submittedName>
        <fullName evidence="2">Uncharacterized protein</fullName>
    </submittedName>
</protein>
<gene>
    <name evidence="2" type="ORF">N8I77_011021</name>
</gene>